<reference evidence="2" key="2">
    <citation type="submission" date="2021-04" db="EMBL/GenBank/DDBJ databases">
        <authorList>
            <person name="Podell S."/>
        </authorList>
    </citation>
    <scope>NUCLEOTIDE SEQUENCE</scope>
    <source>
        <strain evidence="2">Hildebrandi</strain>
    </source>
</reference>
<evidence type="ECO:0000313" key="3">
    <source>
        <dbReference type="Proteomes" id="UP000693970"/>
    </source>
</evidence>
<dbReference type="AlphaFoldDB" id="A0A9K3KU00"/>
<protein>
    <submittedName>
        <fullName evidence="2">Uncharacterized protein</fullName>
    </submittedName>
</protein>
<dbReference type="EMBL" id="JAGRRH010000019">
    <property type="protein sequence ID" value="KAG7349501.1"/>
    <property type="molecule type" value="Genomic_DNA"/>
</dbReference>
<comment type="caution">
    <text evidence="2">The sequence shown here is derived from an EMBL/GenBank/DDBJ whole genome shotgun (WGS) entry which is preliminary data.</text>
</comment>
<name>A0A9K3KU00_9STRA</name>
<accession>A0A9K3KU00</accession>
<dbReference type="OrthoDB" id="38325at2759"/>
<feature type="region of interest" description="Disordered" evidence="1">
    <location>
        <begin position="1"/>
        <end position="22"/>
    </location>
</feature>
<gene>
    <name evidence="2" type="ORF">IV203_012098</name>
</gene>
<evidence type="ECO:0000256" key="1">
    <source>
        <dbReference type="SAM" id="MobiDB-lite"/>
    </source>
</evidence>
<reference evidence="2" key="1">
    <citation type="journal article" date="2021" name="Sci. Rep.">
        <title>Diploid genomic architecture of Nitzschia inconspicua, an elite biomass production diatom.</title>
        <authorList>
            <person name="Oliver A."/>
            <person name="Podell S."/>
            <person name="Pinowska A."/>
            <person name="Traller J.C."/>
            <person name="Smith S.R."/>
            <person name="McClure R."/>
            <person name="Beliaev A."/>
            <person name="Bohutskyi P."/>
            <person name="Hill E.A."/>
            <person name="Rabines A."/>
            <person name="Zheng H."/>
            <person name="Allen L.Z."/>
            <person name="Kuo A."/>
            <person name="Grigoriev I.V."/>
            <person name="Allen A.E."/>
            <person name="Hazlebeck D."/>
            <person name="Allen E.E."/>
        </authorList>
    </citation>
    <scope>NUCLEOTIDE SEQUENCE</scope>
    <source>
        <strain evidence="2">Hildebrandi</strain>
    </source>
</reference>
<sequence length="290" mass="32313">MRRAIHTGMRRGATLSRLQPQQQTTLGHRIFCDAASSHQTTYRRHQSIPSSPSNSDTPDLSYIQQHYKVHRRGQPGHGSREYLLLPPHVKSVEQVQLDPTLPVAALMAHRNILFGARCFGKDIRLVDVCGPLVQMAVEEAEEYGEQPQAMANLKGLCGWVKKSLDDMPQEENRQENRQESSTVKSLPVQPYSSQVLQELQETDLAALEAVQAIATGVPRPGHSVVGQGTYRDGKAAWEKLAKEYIELGLAEEANLYQQHRGRLVAIESMADTSPNYLKTAGGAMARFFFL</sequence>
<organism evidence="2 3">
    <name type="scientific">Nitzschia inconspicua</name>
    <dbReference type="NCBI Taxonomy" id="303405"/>
    <lineage>
        <taxon>Eukaryota</taxon>
        <taxon>Sar</taxon>
        <taxon>Stramenopiles</taxon>
        <taxon>Ochrophyta</taxon>
        <taxon>Bacillariophyta</taxon>
        <taxon>Bacillariophyceae</taxon>
        <taxon>Bacillariophycidae</taxon>
        <taxon>Bacillariales</taxon>
        <taxon>Bacillariaceae</taxon>
        <taxon>Nitzschia</taxon>
    </lineage>
</organism>
<proteinExistence type="predicted"/>
<dbReference type="Proteomes" id="UP000693970">
    <property type="component" value="Unassembled WGS sequence"/>
</dbReference>
<feature type="compositionally biased region" description="Basic and acidic residues" evidence="1">
    <location>
        <begin position="166"/>
        <end position="178"/>
    </location>
</feature>
<evidence type="ECO:0000313" key="2">
    <source>
        <dbReference type="EMBL" id="KAG7349501.1"/>
    </source>
</evidence>
<keyword evidence="3" id="KW-1185">Reference proteome</keyword>
<feature type="region of interest" description="Disordered" evidence="1">
    <location>
        <begin position="166"/>
        <end position="186"/>
    </location>
</feature>